<protein>
    <submittedName>
        <fullName evidence="1">Uncharacterized protein</fullName>
    </submittedName>
</protein>
<feature type="non-terminal residue" evidence="1">
    <location>
        <position position="1"/>
    </location>
</feature>
<sequence length="52" mass="5947">VIPTSHPTTTVMSFPGSVTPREYDSKVVAWSTWDMTHQQYNNTYPQDTSDIK</sequence>
<proteinExistence type="predicted"/>
<dbReference type="AlphaFoldDB" id="A0AAE1F9V2"/>
<organism evidence="1 2">
    <name type="scientific">Petrolisthes cinctipes</name>
    <name type="common">Flat porcelain crab</name>
    <dbReference type="NCBI Taxonomy" id="88211"/>
    <lineage>
        <taxon>Eukaryota</taxon>
        <taxon>Metazoa</taxon>
        <taxon>Ecdysozoa</taxon>
        <taxon>Arthropoda</taxon>
        <taxon>Crustacea</taxon>
        <taxon>Multicrustacea</taxon>
        <taxon>Malacostraca</taxon>
        <taxon>Eumalacostraca</taxon>
        <taxon>Eucarida</taxon>
        <taxon>Decapoda</taxon>
        <taxon>Pleocyemata</taxon>
        <taxon>Anomura</taxon>
        <taxon>Galatheoidea</taxon>
        <taxon>Porcellanidae</taxon>
        <taxon>Petrolisthes</taxon>
    </lineage>
</organism>
<keyword evidence="2" id="KW-1185">Reference proteome</keyword>
<evidence type="ECO:0000313" key="1">
    <source>
        <dbReference type="EMBL" id="KAK3870285.1"/>
    </source>
</evidence>
<dbReference type="Proteomes" id="UP001286313">
    <property type="component" value="Unassembled WGS sequence"/>
</dbReference>
<gene>
    <name evidence="1" type="ORF">Pcinc_024470</name>
</gene>
<reference evidence="1" key="1">
    <citation type="submission" date="2023-10" db="EMBL/GenBank/DDBJ databases">
        <title>Genome assemblies of two species of porcelain crab, Petrolisthes cinctipes and Petrolisthes manimaculis (Anomura: Porcellanidae).</title>
        <authorList>
            <person name="Angst P."/>
        </authorList>
    </citation>
    <scope>NUCLEOTIDE SEQUENCE</scope>
    <source>
        <strain evidence="1">PB745_01</strain>
        <tissue evidence="1">Gill</tissue>
    </source>
</reference>
<accession>A0AAE1F9V2</accession>
<name>A0AAE1F9V2_PETCI</name>
<comment type="caution">
    <text evidence="1">The sequence shown here is derived from an EMBL/GenBank/DDBJ whole genome shotgun (WGS) entry which is preliminary data.</text>
</comment>
<evidence type="ECO:0000313" key="2">
    <source>
        <dbReference type="Proteomes" id="UP001286313"/>
    </source>
</evidence>
<dbReference type="EMBL" id="JAWQEG010002691">
    <property type="protein sequence ID" value="KAK3870285.1"/>
    <property type="molecule type" value="Genomic_DNA"/>
</dbReference>